<dbReference type="AlphaFoldDB" id="A0AAV7Q0A0"/>
<evidence type="ECO:0000256" key="1">
    <source>
        <dbReference type="SAM" id="MobiDB-lite"/>
    </source>
</evidence>
<dbReference type="EMBL" id="JANPWB010000011">
    <property type="protein sequence ID" value="KAJ1132939.1"/>
    <property type="molecule type" value="Genomic_DNA"/>
</dbReference>
<reference evidence="2" key="1">
    <citation type="journal article" date="2022" name="bioRxiv">
        <title>Sequencing and chromosome-scale assembly of the giantPleurodeles waltlgenome.</title>
        <authorList>
            <person name="Brown T."/>
            <person name="Elewa A."/>
            <person name="Iarovenko S."/>
            <person name="Subramanian E."/>
            <person name="Araus A.J."/>
            <person name="Petzold A."/>
            <person name="Susuki M."/>
            <person name="Suzuki K.-i.T."/>
            <person name="Hayashi T."/>
            <person name="Toyoda A."/>
            <person name="Oliveira C."/>
            <person name="Osipova E."/>
            <person name="Leigh N.D."/>
            <person name="Simon A."/>
            <person name="Yun M.H."/>
        </authorList>
    </citation>
    <scope>NUCLEOTIDE SEQUENCE</scope>
    <source>
        <strain evidence="2">20211129_DDA</strain>
        <tissue evidence="2">Liver</tissue>
    </source>
</reference>
<evidence type="ECO:0000313" key="2">
    <source>
        <dbReference type="EMBL" id="KAJ1132939.1"/>
    </source>
</evidence>
<protein>
    <submittedName>
        <fullName evidence="2">Uncharacterized protein</fullName>
    </submittedName>
</protein>
<dbReference type="Proteomes" id="UP001066276">
    <property type="component" value="Chromosome 7"/>
</dbReference>
<comment type="caution">
    <text evidence="2">The sequence shown here is derived from an EMBL/GenBank/DDBJ whole genome shotgun (WGS) entry which is preliminary data.</text>
</comment>
<gene>
    <name evidence="2" type="ORF">NDU88_011240</name>
</gene>
<keyword evidence="3" id="KW-1185">Reference proteome</keyword>
<sequence>MSGQGSESAWKGNGSDSETRRLVGALPSHRVESFGVGDIPVWPWTSATSEAETGPSLHPVQESLPSLALDSATPASPGPRLSIIGDIPVWPWTQHPVGDIPVWP</sequence>
<accession>A0AAV7Q0A0</accession>
<organism evidence="2 3">
    <name type="scientific">Pleurodeles waltl</name>
    <name type="common">Iberian ribbed newt</name>
    <dbReference type="NCBI Taxonomy" id="8319"/>
    <lineage>
        <taxon>Eukaryota</taxon>
        <taxon>Metazoa</taxon>
        <taxon>Chordata</taxon>
        <taxon>Craniata</taxon>
        <taxon>Vertebrata</taxon>
        <taxon>Euteleostomi</taxon>
        <taxon>Amphibia</taxon>
        <taxon>Batrachia</taxon>
        <taxon>Caudata</taxon>
        <taxon>Salamandroidea</taxon>
        <taxon>Salamandridae</taxon>
        <taxon>Pleurodelinae</taxon>
        <taxon>Pleurodeles</taxon>
    </lineage>
</organism>
<proteinExistence type="predicted"/>
<evidence type="ECO:0000313" key="3">
    <source>
        <dbReference type="Proteomes" id="UP001066276"/>
    </source>
</evidence>
<name>A0AAV7Q0A0_PLEWA</name>
<feature type="region of interest" description="Disordered" evidence="1">
    <location>
        <begin position="1"/>
        <end position="22"/>
    </location>
</feature>